<dbReference type="PROSITE" id="PS51767">
    <property type="entry name" value="PEPTIDASE_A1"/>
    <property type="match status" value="1"/>
</dbReference>
<evidence type="ECO:0000313" key="11">
    <source>
        <dbReference type="Proteomes" id="UP000800094"/>
    </source>
</evidence>
<dbReference type="Gene3D" id="2.40.70.10">
    <property type="entry name" value="Acid Proteases"/>
    <property type="match status" value="2"/>
</dbReference>
<dbReference type="OrthoDB" id="771136at2759"/>
<evidence type="ECO:0000256" key="1">
    <source>
        <dbReference type="ARBA" id="ARBA00007447"/>
    </source>
</evidence>
<dbReference type="GO" id="GO:0004190">
    <property type="term" value="F:aspartic-type endopeptidase activity"/>
    <property type="evidence" value="ECO:0007669"/>
    <property type="project" value="UniProtKB-KW"/>
</dbReference>
<dbReference type="GO" id="GO:0006508">
    <property type="term" value="P:proteolysis"/>
    <property type="evidence" value="ECO:0007669"/>
    <property type="project" value="UniProtKB-KW"/>
</dbReference>
<evidence type="ECO:0000259" key="9">
    <source>
        <dbReference type="PROSITE" id="PS51767"/>
    </source>
</evidence>
<dbReference type="GO" id="GO:0005576">
    <property type="term" value="C:extracellular region"/>
    <property type="evidence" value="ECO:0007669"/>
    <property type="project" value="TreeGrafter"/>
</dbReference>
<dbReference type="InterPro" id="IPR033121">
    <property type="entry name" value="PEPTIDASE_A1"/>
</dbReference>
<feature type="chain" id="PRO_5025490186" evidence="8">
    <location>
        <begin position="25"/>
        <end position="472"/>
    </location>
</feature>
<evidence type="ECO:0000256" key="6">
    <source>
        <dbReference type="ARBA" id="ARBA00023145"/>
    </source>
</evidence>
<dbReference type="Proteomes" id="UP000800094">
    <property type="component" value="Unassembled WGS sequence"/>
</dbReference>
<dbReference type="SUPFAM" id="SSF50630">
    <property type="entry name" value="Acid proteases"/>
    <property type="match status" value="1"/>
</dbReference>
<comment type="similarity">
    <text evidence="1">Belongs to the peptidase A1 family.</text>
</comment>
<feature type="compositionally biased region" description="Basic and acidic residues" evidence="7">
    <location>
        <begin position="422"/>
        <end position="443"/>
    </location>
</feature>
<dbReference type="PRINTS" id="PR00792">
    <property type="entry name" value="PEPSIN"/>
</dbReference>
<feature type="signal peptide" evidence="8">
    <location>
        <begin position="1"/>
        <end position="24"/>
    </location>
</feature>
<organism evidence="10 11">
    <name type="scientific">Trematosphaeria pertusa</name>
    <dbReference type="NCBI Taxonomy" id="390896"/>
    <lineage>
        <taxon>Eukaryota</taxon>
        <taxon>Fungi</taxon>
        <taxon>Dikarya</taxon>
        <taxon>Ascomycota</taxon>
        <taxon>Pezizomycotina</taxon>
        <taxon>Dothideomycetes</taxon>
        <taxon>Pleosporomycetidae</taxon>
        <taxon>Pleosporales</taxon>
        <taxon>Massarineae</taxon>
        <taxon>Trematosphaeriaceae</taxon>
        <taxon>Trematosphaeria</taxon>
    </lineage>
</organism>
<feature type="domain" description="Peptidase A1" evidence="9">
    <location>
        <begin position="58"/>
        <end position="393"/>
    </location>
</feature>
<evidence type="ECO:0000256" key="4">
    <source>
        <dbReference type="ARBA" id="ARBA00022750"/>
    </source>
</evidence>
<dbReference type="InterPro" id="IPR001461">
    <property type="entry name" value="Aspartic_peptidase_A1"/>
</dbReference>
<reference evidence="10" key="1">
    <citation type="journal article" date="2020" name="Stud. Mycol.">
        <title>101 Dothideomycetes genomes: a test case for predicting lifestyles and emergence of pathogens.</title>
        <authorList>
            <person name="Haridas S."/>
            <person name="Albert R."/>
            <person name="Binder M."/>
            <person name="Bloem J."/>
            <person name="Labutti K."/>
            <person name="Salamov A."/>
            <person name="Andreopoulos B."/>
            <person name="Baker S."/>
            <person name="Barry K."/>
            <person name="Bills G."/>
            <person name="Bluhm B."/>
            <person name="Cannon C."/>
            <person name="Castanera R."/>
            <person name="Culley D."/>
            <person name="Daum C."/>
            <person name="Ezra D."/>
            <person name="Gonzalez J."/>
            <person name="Henrissat B."/>
            <person name="Kuo A."/>
            <person name="Liang C."/>
            <person name="Lipzen A."/>
            <person name="Lutzoni F."/>
            <person name="Magnuson J."/>
            <person name="Mondo S."/>
            <person name="Nolan M."/>
            <person name="Ohm R."/>
            <person name="Pangilinan J."/>
            <person name="Park H.-J."/>
            <person name="Ramirez L."/>
            <person name="Alfaro M."/>
            <person name="Sun H."/>
            <person name="Tritt A."/>
            <person name="Yoshinaga Y."/>
            <person name="Zwiers L.-H."/>
            <person name="Turgeon B."/>
            <person name="Goodwin S."/>
            <person name="Spatafora J."/>
            <person name="Crous P."/>
            <person name="Grigoriev I."/>
        </authorList>
    </citation>
    <scope>NUCLEOTIDE SEQUENCE</scope>
    <source>
        <strain evidence="10">CBS 122368</strain>
    </source>
</reference>
<keyword evidence="4" id="KW-0064">Aspartyl protease</keyword>
<keyword evidence="6" id="KW-0865">Zymogen</keyword>
<evidence type="ECO:0000256" key="3">
    <source>
        <dbReference type="ARBA" id="ARBA00022729"/>
    </source>
</evidence>
<accession>A0A6A6IZT4</accession>
<evidence type="ECO:0000313" key="10">
    <source>
        <dbReference type="EMBL" id="KAF2255577.1"/>
    </source>
</evidence>
<keyword evidence="5" id="KW-0378">Hydrolase</keyword>
<sequence length="472" mass="51127">MKLRATIARFLSVASLAMVGTVASDIGDFVPQAEGATGGVVVLSVTRRGILFDNATFHMVNITIGGNSQSAILSLDTSTSSMYVNSDCEIDFPVADYMCRKYPKYDPGASDTSELLNPPRDRTPAKYADNVKIGNLTLEKYDFFVRTATESTQLTGRLGLAHNKDSIASDLVARGVINSNAFGFNPGLMNKTGSLIFGGIDTKKYRCHLERFQHPVLDKDSRDRILLGVEMTGASLTLPGMPYKAFDSASVNPYNYTYPRGIPYVTRSETVFSAFPARLFHAIGKSIPGAQYEQDAFSEQGKSTTVDNTTFSRVGYSVPCSPSLEGTISFTFGQTTHISVPLSSFVVQQTRTLCLLAMTATNPEDLDTYAIGSVILDDAYMAFDWANYAIWFGELDDCGSNIVPVDKGKDAFPVMDGCNCPKTEHPQDPKDDPKDEPKKDQKKGVAAPSTAYLSPSSLALVALLIAAVTLLD</sequence>
<feature type="region of interest" description="Disordered" evidence="7">
    <location>
        <begin position="420"/>
        <end position="449"/>
    </location>
</feature>
<dbReference type="EMBL" id="ML987189">
    <property type="protein sequence ID" value="KAF2255577.1"/>
    <property type="molecule type" value="Genomic_DNA"/>
</dbReference>
<keyword evidence="3 8" id="KW-0732">Signal</keyword>
<dbReference type="GO" id="GO:0031505">
    <property type="term" value="P:fungal-type cell wall organization"/>
    <property type="evidence" value="ECO:0007669"/>
    <property type="project" value="TreeGrafter"/>
</dbReference>
<dbReference type="InterPro" id="IPR021109">
    <property type="entry name" value="Peptidase_aspartic_dom_sf"/>
</dbReference>
<keyword evidence="11" id="KW-1185">Reference proteome</keyword>
<dbReference type="AlphaFoldDB" id="A0A6A6IZT4"/>
<keyword evidence="2 10" id="KW-0645">Protease</keyword>
<dbReference type="GeneID" id="54585748"/>
<gene>
    <name evidence="10" type="ORF">BU26DRAFT_557091</name>
</gene>
<dbReference type="Pfam" id="PF00026">
    <property type="entry name" value="Asp"/>
    <property type="match status" value="1"/>
</dbReference>
<evidence type="ECO:0000256" key="8">
    <source>
        <dbReference type="SAM" id="SignalP"/>
    </source>
</evidence>
<proteinExistence type="inferred from homology"/>
<dbReference type="PANTHER" id="PTHR47965:SF12">
    <property type="entry name" value="ASPARTIC PROTEINASE 3-RELATED"/>
    <property type="match status" value="1"/>
</dbReference>
<protein>
    <submittedName>
        <fullName evidence="10">Acid protease</fullName>
    </submittedName>
</protein>
<evidence type="ECO:0000256" key="2">
    <source>
        <dbReference type="ARBA" id="ARBA00022670"/>
    </source>
</evidence>
<evidence type="ECO:0000256" key="5">
    <source>
        <dbReference type="ARBA" id="ARBA00022801"/>
    </source>
</evidence>
<name>A0A6A6IZT4_9PLEO</name>
<dbReference type="PANTHER" id="PTHR47965">
    <property type="entry name" value="ASPARTYL PROTEASE-RELATED"/>
    <property type="match status" value="1"/>
</dbReference>
<dbReference type="GO" id="GO:0009277">
    <property type="term" value="C:fungal-type cell wall"/>
    <property type="evidence" value="ECO:0007669"/>
    <property type="project" value="TreeGrafter"/>
</dbReference>
<dbReference type="RefSeq" id="XP_033690581.1">
    <property type="nucleotide sequence ID" value="XM_033832418.1"/>
</dbReference>
<evidence type="ECO:0000256" key="7">
    <source>
        <dbReference type="SAM" id="MobiDB-lite"/>
    </source>
</evidence>